<evidence type="ECO:0000256" key="3">
    <source>
        <dbReference type="RuleBase" id="RU361262"/>
    </source>
</evidence>
<dbReference type="PANTHER" id="PTHR12406:SF7">
    <property type="entry name" value="PATATIN-LIKE PHOSPHOLIPASE DOMAIN-CONTAINING PROTEIN 4"/>
    <property type="match status" value="1"/>
</dbReference>
<dbReference type="GO" id="GO:0005737">
    <property type="term" value="C:cytoplasm"/>
    <property type="evidence" value="ECO:0007669"/>
    <property type="project" value="TreeGrafter"/>
</dbReference>
<dbReference type="PROSITE" id="PS51635">
    <property type="entry name" value="PNPLA"/>
    <property type="match status" value="1"/>
</dbReference>
<keyword evidence="2 3" id="KW-0442">Lipid degradation</keyword>
<evidence type="ECO:0000313" key="6">
    <source>
        <dbReference type="EMBL" id="RMZ56741.1"/>
    </source>
</evidence>
<feature type="region of interest" description="Disordered" evidence="4">
    <location>
        <begin position="301"/>
        <end position="341"/>
    </location>
</feature>
<feature type="active site" description="Proton acceptor" evidence="2">
    <location>
        <position position="202"/>
    </location>
</feature>
<evidence type="ECO:0000256" key="1">
    <source>
        <dbReference type="ARBA" id="ARBA00023098"/>
    </source>
</evidence>
<comment type="similarity">
    <text evidence="3">Belongs to the patatin family.</text>
</comment>
<dbReference type="EC" id="3.1.1.-" evidence="3"/>
<dbReference type="PANTHER" id="PTHR12406">
    <property type="entry name" value="CALCIUM-INDEPENDENT PHOSPHOLIPASE A2 IPLA2 -RELATED"/>
    <property type="match status" value="1"/>
</dbReference>
<evidence type="ECO:0000259" key="5">
    <source>
        <dbReference type="PROSITE" id="PS51635"/>
    </source>
</evidence>
<dbReference type="InterPro" id="IPR033562">
    <property type="entry name" value="PLPL"/>
</dbReference>
<sequence length="341" mass="36656">MRFASNFLTGFTTSAVANESVFENLGGTLIVSNASWKDTVHKAVKEGTLSFGFSAGGCLFPYYIGVSGALRDGQILTANTKVGGSSAGSLLAVCLTSGMRLDDITEFSLRLMADCRLHGTRGRLGEVLARTLHKHLPEDAHTKVQGKAYIGVSKAFPMLQPMLLSEFQDREDLIAALLSSCHIPYWLDSSLFTEFRGSYVMDGGMTNFIPIPPGTTGVRVCCFPSRQLSPIYRRARRPWGNMGAWRALLIGISPDTFTPWPHSLASMVSWALEPADEATVVSLIDKGRADALAWMESMELGSQAESARTEGGEVGAAKEAARETPDGTGGRGQGGRQNPTL</sequence>
<dbReference type="EMBL" id="QOKY01000135">
    <property type="protein sequence ID" value="RMZ56741.1"/>
    <property type="molecule type" value="Genomic_DNA"/>
</dbReference>
<dbReference type="GO" id="GO:0005811">
    <property type="term" value="C:lipid droplet"/>
    <property type="evidence" value="ECO:0007669"/>
    <property type="project" value="TreeGrafter"/>
</dbReference>
<dbReference type="InterPro" id="IPR002641">
    <property type="entry name" value="PNPLA_dom"/>
</dbReference>
<comment type="function">
    <text evidence="3">Lipolytic acyl hydrolase (LAH).</text>
</comment>
<dbReference type="GO" id="GO:0016020">
    <property type="term" value="C:membrane"/>
    <property type="evidence" value="ECO:0007669"/>
    <property type="project" value="TreeGrafter"/>
</dbReference>
<gene>
    <name evidence="6" type="ORF">APUTEX25_002830</name>
</gene>
<keyword evidence="1 2" id="KW-0443">Lipid metabolism</keyword>
<protein>
    <recommendedName>
        <fullName evidence="3">Patatin</fullName>
        <ecNumber evidence="3">3.1.1.-</ecNumber>
    </recommendedName>
</protein>
<feature type="short sequence motif" description="GXSXG" evidence="2">
    <location>
        <begin position="84"/>
        <end position="88"/>
    </location>
</feature>
<comment type="domain">
    <text evidence="3">The nitrogen atoms of the two glycine residues in the GGXR motif define the oxyanion hole, and stabilize the oxyanion that forms during the nucleophilic attack by the catalytic serine during substrate cleavage.</text>
</comment>
<feature type="active site" description="Nucleophile" evidence="2">
    <location>
        <position position="86"/>
    </location>
</feature>
<dbReference type="AlphaFoldDB" id="A0A3M7L1V6"/>
<dbReference type="InterPro" id="IPR016035">
    <property type="entry name" value="Acyl_Trfase/lysoPLipase"/>
</dbReference>
<dbReference type="Pfam" id="PF01734">
    <property type="entry name" value="Patatin"/>
    <property type="match status" value="1"/>
</dbReference>
<dbReference type="GO" id="GO:0004806">
    <property type="term" value="F:triacylglycerol lipase activity"/>
    <property type="evidence" value="ECO:0007669"/>
    <property type="project" value="TreeGrafter"/>
</dbReference>
<comment type="caution">
    <text evidence="2">Lacks conserved residue(s) required for the propagation of feature annotation.</text>
</comment>
<evidence type="ECO:0000256" key="2">
    <source>
        <dbReference type="PROSITE-ProRule" id="PRU01161"/>
    </source>
</evidence>
<keyword evidence="2 3" id="KW-0378">Hydrolase</keyword>
<dbReference type="Gene3D" id="3.40.1090.10">
    <property type="entry name" value="Cytosolic phospholipase A2 catalytic domain"/>
    <property type="match status" value="1"/>
</dbReference>
<evidence type="ECO:0000313" key="7">
    <source>
        <dbReference type="Proteomes" id="UP000279271"/>
    </source>
</evidence>
<feature type="short sequence motif" description="DGA/G" evidence="2">
    <location>
        <begin position="202"/>
        <end position="204"/>
    </location>
</feature>
<name>A0A3M7L1V6_AUXPR</name>
<dbReference type="Proteomes" id="UP000279271">
    <property type="component" value="Unassembled WGS sequence"/>
</dbReference>
<evidence type="ECO:0000256" key="4">
    <source>
        <dbReference type="SAM" id="MobiDB-lite"/>
    </source>
</evidence>
<reference evidence="7" key="1">
    <citation type="journal article" date="2018" name="Algal Res.">
        <title>Characterization of plant carbon substrate utilization by Auxenochlorella protothecoides.</title>
        <authorList>
            <person name="Vogler B.W."/>
            <person name="Starkenburg S.R."/>
            <person name="Sudasinghe N."/>
            <person name="Schambach J.Y."/>
            <person name="Rollin J.A."/>
            <person name="Pattathil S."/>
            <person name="Barry A.N."/>
        </authorList>
    </citation>
    <scope>NUCLEOTIDE SEQUENCE [LARGE SCALE GENOMIC DNA]</scope>
    <source>
        <strain evidence="7">UTEX 25</strain>
    </source>
</reference>
<accession>A0A3M7L1V6</accession>
<feature type="domain" description="PNPLA" evidence="5">
    <location>
        <begin position="51"/>
        <end position="215"/>
    </location>
</feature>
<dbReference type="GO" id="GO:0055088">
    <property type="term" value="P:lipid homeostasis"/>
    <property type="evidence" value="ECO:0007669"/>
    <property type="project" value="TreeGrafter"/>
</dbReference>
<organism evidence="6 7">
    <name type="scientific">Auxenochlorella protothecoides</name>
    <name type="common">Green microalga</name>
    <name type="synonym">Chlorella protothecoides</name>
    <dbReference type="NCBI Taxonomy" id="3075"/>
    <lineage>
        <taxon>Eukaryota</taxon>
        <taxon>Viridiplantae</taxon>
        <taxon>Chlorophyta</taxon>
        <taxon>core chlorophytes</taxon>
        <taxon>Trebouxiophyceae</taxon>
        <taxon>Chlorellales</taxon>
        <taxon>Chlorellaceae</taxon>
        <taxon>Auxenochlorella</taxon>
    </lineage>
</organism>
<proteinExistence type="inferred from homology"/>
<comment type="caution">
    <text evidence="6">The sequence shown here is derived from an EMBL/GenBank/DDBJ whole genome shotgun (WGS) entry which is preliminary data.</text>
</comment>
<dbReference type="SUPFAM" id="SSF52151">
    <property type="entry name" value="FabD/lysophospholipase-like"/>
    <property type="match status" value="1"/>
</dbReference>
<dbReference type="GO" id="GO:0019433">
    <property type="term" value="P:triglyceride catabolic process"/>
    <property type="evidence" value="ECO:0007669"/>
    <property type="project" value="TreeGrafter"/>
</dbReference>